<keyword evidence="3" id="KW-0496">Mitochondrion</keyword>
<proteinExistence type="inferred from homology"/>
<evidence type="ECO:0000313" key="7">
    <source>
        <dbReference type="EMBL" id="GIM07177.1"/>
    </source>
</evidence>
<evidence type="ECO:0000313" key="9">
    <source>
        <dbReference type="Proteomes" id="UP000747110"/>
    </source>
</evidence>
<protein>
    <recommendedName>
        <fullName evidence="5">NADH:ubiquinone oxidoreductase intermediate-associated protein 30 domain-containing protein</fullName>
    </recommendedName>
</protein>
<evidence type="ECO:0000256" key="1">
    <source>
        <dbReference type="ARBA" id="ARBA00004173"/>
    </source>
</evidence>
<dbReference type="InterPro" id="IPR013857">
    <property type="entry name" value="NADH-UbQ_OxRdtase-assoc_prot30"/>
</dbReference>
<dbReference type="Proteomes" id="UP000722791">
    <property type="component" value="Unassembled WGS sequence"/>
</dbReference>
<evidence type="ECO:0000313" key="8">
    <source>
        <dbReference type="Proteomes" id="UP000722791"/>
    </source>
</evidence>
<dbReference type="SUPFAM" id="SSF49785">
    <property type="entry name" value="Galactose-binding domain-like"/>
    <property type="match status" value="1"/>
</dbReference>
<evidence type="ECO:0000256" key="3">
    <source>
        <dbReference type="ARBA" id="ARBA00023128"/>
    </source>
</evidence>
<dbReference type="GO" id="GO:0005739">
    <property type="term" value="C:mitochondrion"/>
    <property type="evidence" value="ECO:0007669"/>
    <property type="project" value="UniProtKB-SubCell"/>
</dbReference>
<evidence type="ECO:0000313" key="6">
    <source>
        <dbReference type="EMBL" id="GIL83238.1"/>
    </source>
</evidence>
<gene>
    <name evidence="6" type="ORF">Vretifemale_12089</name>
    <name evidence="7" type="ORF">Vretimale_11263</name>
</gene>
<sequence length="133" mass="14343">MPRSASAGSGLFRRAWHAVDRFLSVDLTPEPKLVYAFKTQRDVAAWNVFSDASFGGLSTATFGLSDCGKTAVFSGTYSKEVQADSKLIRSGYCGINQVVGLCCRGTEVTLRTCTTFHNPHCHPSAAVTDFKPS</sequence>
<dbReference type="Proteomes" id="UP000747110">
    <property type="component" value="Unassembled WGS sequence"/>
</dbReference>
<comment type="similarity">
    <text evidence="2">Belongs to the CIA30 family.</text>
</comment>
<comment type="caution">
    <text evidence="7">The sequence shown here is derived from an EMBL/GenBank/DDBJ whole genome shotgun (WGS) entry which is preliminary data.</text>
</comment>
<dbReference type="GO" id="GO:0006120">
    <property type="term" value="P:mitochondrial electron transport, NADH to ubiquinone"/>
    <property type="evidence" value="ECO:0007669"/>
    <property type="project" value="TreeGrafter"/>
</dbReference>
<dbReference type="InterPro" id="IPR039131">
    <property type="entry name" value="NDUFAF1"/>
</dbReference>
<reference evidence="7" key="1">
    <citation type="journal article" date="2021" name="Proc. Natl. Acad. Sci. U.S.A.">
        <title>Three genomes in the algal genus Volvox reveal the fate of a haploid sex-determining region after a transition to homothallism.</title>
        <authorList>
            <person name="Yamamoto K."/>
            <person name="Hamaji T."/>
            <person name="Kawai-Toyooka H."/>
            <person name="Matsuzaki R."/>
            <person name="Takahashi F."/>
            <person name="Nishimura Y."/>
            <person name="Kawachi M."/>
            <person name="Noguchi H."/>
            <person name="Minakuchi Y."/>
            <person name="Umen J.G."/>
            <person name="Toyoda A."/>
            <person name="Nozaki H."/>
        </authorList>
    </citation>
    <scope>NUCLEOTIDE SEQUENCE</scope>
    <source>
        <strain evidence="7">NIES-3785</strain>
        <strain evidence="6">NIES-3786</strain>
    </source>
</reference>
<keyword evidence="9" id="KW-1185">Reference proteome</keyword>
<dbReference type="AlphaFoldDB" id="A0A8J4GGF4"/>
<accession>A0A8J4GGF4</accession>
<dbReference type="EMBL" id="BNCQ01000023">
    <property type="protein sequence ID" value="GIM07177.1"/>
    <property type="molecule type" value="Genomic_DNA"/>
</dbReference>
<dbReference type="PANTHER" id="PTHR13194">
    <property type="entry name" value="COMPLEX I INTERMEDIATE-ASSOCIATED PROTEIN 30"/>
    <property type="match status" value="1"/>
</dbReference>
<dbReference type="GO" id="GO:0032981">
    <property type="term" value="P:mitochondrial respiratory chain complex I assembly"/>
    <property type="evidence" value="ECO:0007669"/>
    <property type="project" value="TreeGrafter"/>
</dbReference>
<dbReference type="Pfam" id="PF08547">
    <property type="entry name" value="CIA30"/>
    <property type="match status" value="1"/>
</dbReference>
<name>A0A8J4GGF4_9CHLO</name>
<comment type="subcellular location">
    <subcellularLocation>
        <location evidence="1">Mitochondrion</location>
    </subcellularLocation>
</comment>
<evidence type="ECO:0000259" key="5">
    <source>
        <dbReference type="Pfam" id="PF08547"/>
    </source>
</evidence>
<evidence type="ECO:0000256" key="2">
    <source>
        <dbReference type="ARBA" id="ARBA00007884"/>
    </source>
</evidence>
<keyword evidence="4" id="KW-0143">Chaperone</keyword>
<dbReference type="PANTHER" id="PTHR13194:SF18">
    <property type="entry name" value="COMPLEX I INTERMEDIATE-ASSOCIATED PROTEIN 30, MITOCHONDRIAL"/>
    <property type="match status" value="1"/>
</dbReference>
<organism evidence="7 8">
    <name type="scientific">Volvox reticuliferus</name>
    <dbReference type="NCBI Taxonomy" id="1737510"/>
    <lineage>
        <taxon>Eukaryota</taxon>
        <taxon>Viridiplantae</taxon>
        <taxon>Chlorophyta</taxon>
        <taxon>core chlorophytes</taxon>
        <taxon>Chlorophyceae</taxon>
        <taxon>CS clade</taxon>
        <taxon>Chlamydomonadales</taxon>
        <taxon>Volvocaceae</taxon>
        <taxon>Volvox</taxon>
    </lineage>
</organism>
<dbReference type="GO" id="GO:0051082">
    <property type="term" value="F:unfolded protein binding"/>
    <property type="evidence" value="ECO:0007669"/>
    <property type="project" value="TreeGrafter"/>
</dbReference>
<feature type="domain" description="NADH:ubiquinone oxidoreductase intermediate-associated protein 30" evidence="5">
    <location>
        <begin position="36"/>
        <end position="97"/>
    </location>
</feature>
<dbReference type="OrthoDB" id="42561at2759"/>
<dbReference type="InterPro" id="IPR008979">
    <property type="entry name" value="Galactose-bd-like_sf"/>
</dbReference>
<dbReference type="EMBL" id="BNCP01000026">
    <property type="protein sequence ID" value="GIL83238.1"/>
    <property type="molecule type" value="Genomic_DNA"/>
</dbReference>
<evidence type="ECO:0000256" key="4">
    <source>
        <dbReference type="ARBA" id="ARBA00023186"/>
    </source>
</evidence>